<feature type="region of interest" description="Disordered" evidence="1">
    <location>
        <begin position="16"/>
        <end position="38"/>
    </location>
</feature>
<reference evidence="2" key="1">
    <citation type="submission" date="2020-02" db="EMBL/GenBank/DDBJ databases">
        <authorList>
            <person name="Meier V. D."/>
        </authorList>
    </citation>
    <scope>NUCLEOTIDE SEQUENCE</scope>
    <source>
        <strain evidence="2">AVDCRST_MAG52</strain>
    </source>
</reference>
<sequence length="63" mass="6835">MVSLFDKVVRFANSPQGKQAVRKATEKAQQLADDPRTRARIDGVRRRIQGGRRDGGSGTGPAV</sequence>
<dbReference type="AlphaFoldDB" id="A0A6J4HFG9"/>
<dbReference type="EMBL" id="CADCTN010000034">
    <property type="protein sequence ID" value="CAA9220820.1"/>
    <property type="molecule type" value="Genomic_DNA"/>
</dbReference>
<accession>A0A6J4HFG9</accession>
<evidence type="ECO:0000313" key="2">
    <source>
        <dbReference type="EMBL" id="CAA9220820.1"/>
    </source>
</evidence>
<evidence type="ECO:0008006" key="3">
    <source>
        <dbReference type="Google" id="ProtNLM"/>
    </source>
</evidence>
<protein>
    <recommendedName>
        <fullName evidence="3">Antitoxin</fullName>
    </recommendedName>
</protein>
<gene>
    <name evidence="2" type="ORF">AVDCRST_MAG52-596</name>
</gene>
<name>A0A6J4HFG9_9ACTN</name>
<organism evidence="2">
    <name type="scientific">uncultured Blastococcus sp</name>
    <dbReference type="NCBI Taxonomy" id="217144"/>
    <lineage>
        <taxon>Bacteria</taxon>
        <taxon>Bacillati</taxon>
        <taxon>Actinomycetota</taxon>
        <taxon>Actinomycetes</taxon>
        <taxon>Geodermatophilales</taxon>
        <taxon>Geodermatophilaceae</taxon>
        <taxon>Blastococcus</taxon>
        <taxon>environmental samples</taxon>
    </lineage>
</organism>
<proteinExistence type="predicted"/>
<evidence type="ECO:0000256" key="1">
    <source>
        <dbReference type="SAM" id="MobiDB-lite"/>
    </source>
</evidence>